<comment type="caution">
    <text evidence="1">The sequence shown here is derived from an EMBL/GenBank/DDBJ whole genome shotgun (WGS) entry which is preliminary data.</text>
</comment>
<gene>
    <name evidence="1" type="ORF">HMPREF9138_01217</name>
</gene>
<dbReference type="EMBL" id="AFXP01000010">
    <property type="protein sequence ID" value="EHG16055.1"/>
    <property type="molecule type" value="Genomic_DNA"/>
</dbReference>
<evidence type="ECO:0000313" key="2">
    <source>
        <dbReference type="Proteomes" id="UP000004597"/>
    </source>
</evidence>
<protein>
    <submittedName>
        <fullName evidence="1">Uncharacterized protein</fullName>
    </submittedName>
</protein>
<evidence type="ECO:0000313" key="1">
    <source>
        <dbReference type="EMBL" id="EHG16055.1"/>
    </source>
</evidence>
<organism evidence="1 2">
    <name type="scientific">Prevotella histicola F0411</name>
    <dbReference type="NCBI Taxonomy" id="857291"/>
    <lineage>
        <taxon>Bacteria</taxon>
        <taxon>Pseudomonadati</taxon>
        <taxon>Bacteroidota</taxon>
        <taxon>Bacteroidia</taxon>
        <taxon>Bacteroidales</taxon>
        <taxon>Prevotellaceae</taxon>
        <taxon>Prevotella</taxon>
    </lineage>
</organism>
<dbReference type="Proteomes" id="UP000004597">
    <property type="component" value="Unassembled WGS sequence"/>
</dbReference>
<keyword evidence="2" id="KW-1185">Reference proteome</keyword>
<dbReference type="GeneID" id="66732113"/>
<name>G6AGM1_9BACT</name>
<accession>G6AGM1</accession>
<dbReference type="AlphaFoldDB" id="G6AGM1"/>
<dbReference type="RefSeq" id="WP_008823128.1">
    <property type="nucleotide sequence ID" value="NZ_JH376763.1"/>
</dbReference>
<dbReference type="HOGENOM" id="CLU_2684738_0_0_10"/>
<dbReference type="PATRIC" id="fig|857291.3.peg.1217"/>
<sequence length="74" mass="8660">MHETATDAYVISGRGMMKTDCNASLTDWKRKVCHMQYKDEKAKIAMRFMEDEEPKGRHSTVVLAHIRTRLMEIM</sequence>
<reference evidence="1 2" key="1">
    <citation type="submission" date="2011-10" db="EMBL/GenBank/DDBJ databases">
        <title>The Genome Sequence of Prevotella histicola F0411.</title>
        <authorList>
            <consortium name="The Broad Institute Genome Sequencing Platform"/>
            <person name="Earl A."/>
            <person name="Ward D."/>
            <person name="Feldgarden M."/>
            <person name="Gevers D."/>
            <person name="Izard J."/>
            <person name="Ganesan A."/>
            <person name="Blanton J.M."/>
            <person name="Baranova O.V."/>
            <person name="Tanner A.C."/>
            <person name="Mathney J.M.J."/>
            <person name="Dewhirst F.E."/>
            <person name="Young S.K."/>
            <person name="Zeng Q."/>
            <person name="Gargeya S."/>
            <person name="Fitzgerald M."/>
            <person name="Haas B."/>
            <person name="Abouelleil A."/>
            <person name="Alvarado L."/>
            <person name="Arachchi H.M."/>
            <person name="Berlin A."/>
            <person name="Brown A."/>
            <person name="Chapman S.B."/>
            <person name="Chen Z."/>
            <person name="Dunbar C."/>
            <person name="Freedman E."/>
            <person name="Gearin G."/>
            <person name="Gellesch M."/>
            <person name="Goldberg J."/>
            <person name="Griggs A."/>
            <person name="Gujja S."/>
            <person name="Heiman D."/>
            <person name="Howarth C."/>
            <person name="Larson L."/>
            <person name="Lui A."/>
            <person name="MacDonald P.J.P."/>
            <person name="Montmayeur A."/>
            <person name="Murphy C."/>
            <person name="Neiman D."/>
            <person name="Pearson M."/>
            <person name="Priest M."/>
            <person name="Roberts A."/>
            <person name="Saif S."/>
            <person name="Shea T."/>
            <person name="Shenoy N."/>
            <person name="Sisk P."/>
            <person name="Stolte C."/>
            <person name="Sykes S."/>
            <person name="Wortman J."/>
            <person name="Nusbaum C."/>
            <person name="Birren B."/>
        </authorList>
    </citation>
    <scope>NUCLEOTIDE SEQUENCE [LARGE SCALE GENOMIC DNA]</scope>
    <source>
        <strain evidence="1 2">F0411</strain>
    </source>
</reference>
<proteinExistence type="predicted"/>